<dbReference type="AlphaFoldDB" id="A0A1G2HK27"/>
<dbReference type="Gene3D" id="3.30.460.40">
    <property type="match status" value="1"/>
</dbReference>
<dbReference type="InterPro" id="IPR043519">
    <property type="entry name" value="NT_sf"/>
</dbReference>
<sequence>MDLVSLLKIVKRRLDKSSISYMVSGGIAVSFWGFPRTTHDINIVIEAEEKDKNKIIKLFEKDFYISDEAVEEAIKNRFTFNVIDNKSGLKIDFWLIKRDAFGKSEFSRKIRRKMFCENIYIISPEDLILCRLIGFEETKSDRLLQDAKSILQTSKVNMDYVKNWAEKQGTLEILNKLLK</sequence>
<evidence type="ECO:0000313" key="1">
    <source>
        <dbReference type="EMBL" id="OGZ62805.1"/>
    </source>
</evidence>
<dbReference type="EMBL" id="MHOM01000050">
    <property type="protein sequence ID" value="OGZ62805.1"/>
    <property type="molecule type" value="Genomic_DNA"/>
</dbReference>
<organism evidence="1 2">
    <name type="scientific">Candidatus Staskawiczbacteria bacterium RIFCSPHIGHO2_01_FULL_36_16</name>
    <dbReference type="NCBI Taxonomy" id="1802200"/>
    <lineage>
        <taxon>Bacteria</taxon>
        <taxon>Candidatus Staskawicziibacteriota</taxon>
    </lineage>
</organism>
<reference evidence="1 2" key="1">
    <citation type="journal article" date="2016" name="Nat. Commun.">
        <title>Thousands of microbial genomes shed light on interconnected biogeochemical processes in an aquifer system.</title>
        <authorList>
            <person name="Anantharaman K."/>
            <person name="Brown C.T."/>
            <person name="Hug L.A."/>
            <person name="Sharon I."/>
            <person name="Castelle C.J."/>
            <person name="Probst A.J."/>
            <person name="Thomas B.C."/>
            <person name="Singh A."/>
            <person name="Wilkins M.J."/>
            <person name="Karaoz U."/>
            <person name="Brodie E.L."/>
            <person name="Williams K.H."/>
            <person name="Hubbard S.S."/>
            <person name="Banfield J.F."/>
        </authorList>
    </citation>
    <scope>NUCLEOTIDE SEQUENCE [LARGE SCALE GENOMIC DNA]</scope>
</reference>
<dbReference type="SUPFAM" id="SSF81301">
    <property type="entry name" value="Nucleotidyltransferase"/>
    <property type="match status" value="1"/>
</dbReference>
<evidence type="ECO:0000313" key="2">
    <source>
        <dbReference type="Proteomes" id="UP000177190"/>
    </source>
</evidence>
<evidence type="ECO:0008006" key="3">
    <source>
        <dbReference type="Google" id="ProtNLM"/>
    </source>
</evidence>
<gene>
    <name evidence="1" type="ORF">A2812_00915</name>
</gene>
<proteinExistence type="predicted"/>
<comment type="caution">
    <text evidence="1">The sequence shown here is derived from an EMBL/GenBank/DDBJ whole genome shotgun (WGS) entry which is preliminary data.</text>
</comment>
<dbReference type="STRING" id="1802200.A2812_00915"/>
<dbReference type="Proteomes" id="UP000177190">
    <property type="component" value="Unassembled WGS sequence"/>
</dbReference>
<protein>
    <recommendedName>
        <fullName evidence="3">Nucleotidyl transferase AbiEii/AbiGii toxin family protein</fullName>
    </recommendedName>
</protein>
<accession>A0A1G2HK27</accession>
<name>A0A1G2HK27_9BACT</name>